<dbReference type="RefSeq" id="WP_189333836.1">
    <property type="nucleotide sequence ID" value="NZ_AP023356.1"/>
</dbReference>
<dbReference type="Proteomes" id="UP000676967">
    <property type="component" value="Chromosome"/>
</dbReference>
<organism evidence="1 2">
    <name type="scientific">Actinoplanes ianthinogenes</name>
    <dbReference type="NCBI Taxonomy" id="122358"/>
    <lineage>
        <taxon>Bacteria</taxon>
        <taxon>Bacillati</taxon>
        <taxon>Actinomycetota</taxon>
        <taxon>Actinomycetes</taxon>
        <taxon>Micromonosporales</taxon>
        <taxon>Micromonosporaceae</taxon>
        <taxon>Actinoplanes</taxon>
    </lineage>
</organism>
<accession>A0ABN6CMI5</accession>
<sequence>MAAIGVAAGTASAETVIGGVIGYGTAAFESYEVIHQCDHLLRLIGLTDSAVQVAYGQVGQIIGTSPDGVAGFMAISTGGGLSMDLPGGVE</sequence>
<proteinExistence type="predicted"/>
<gene>
    <name evidence="1" type="ORF">Aiant_69900</name>
</gene>
<evidence type="ECO:0000313" key="2">
    <source>
        <dbReference type="Proteomes" id="UP000676967"/>
    </source>
</evidence>
<protein>
    <submittedName>
        <fullName evidence="1">Uncharacterized protein</fullName>
    </submittedName>
</protein>
<reference evidence="1 2" key="1">
    <citation type="submission" date="2020-08" db="EMBL/GenBank/DDBJ databases">
        <title>Whole genome shotgun sequence of Actinoplanes ianthinogenes NBRC 13996.</title>
        <authorList>
            <person name="Komaki H."/>
            <person name="Tamura T."/>
        </authorList>
    </citation>
    <scope>NUCLEOTIDE SEQUENCE [LARGE SCALE GENOMIC DNA]</scope>
    <source>
        <strain evidence="1 2">NBRC 13996</strain>
    </source>
</reference>
<dbReference type="EMBL" id="AP023356">
    <property type="protein sequence ID" value="BCJ46333.1"/>
    <property type="molecule type" value="Genomic_DNA"/>
</dbReference>
<evidence type="ECO:0000313" key="1">
    <source>
        <dbReference type="EMBL" id="BCJ46333.1"/>
    </source>
</evidence>
<name>A0ABN6CMI5_9ACTN</name>
<keyword evidence="2" id="KW-1185">Reference proteome</keyword>